<organism evidence="11">
    <name type="scientific">Anopheles atroparvus</name>
    <name type="common">European mosquito</name>
    <dbReference type="NCBI Taxonomy" id="41427"/>
    <lineage>
        <taxon>Eukaryota</taxon>
        <taxon>Metazoa</taxon>
        <taxon>Ecdysozoa</taxon>
        <taxon>Arthropoda</taxon>
        <taxon>Hexapoda</taxon>
        <taxon>Insecta</taxon>
        <taxon>Pterygota</taxon>
        <taxon>Neoptera</taxon>
        <taxon>Endopterygota</taxon>
        <taxon>Diptera</taxon>
        <taxon>Nematocera</taxon>
        <taxon>Culicoidea</taxon>
        <taxon>Culicidae</taxon>
        <taxon>Anophelinae</taxon>
        <taxon>Anopheles</taxon>
    </lineage>
</organism>
<dbReference type="PROSITE" id="PS00209">
    <property type="entry name" value="HEMOCYANIN_1"/>
    <property type="match status" value="1"/>
</dbReference>
<evidence type="ECO:0000313" key="11">
    <source>
        <dbReference type="EnsemblMetazoa" id="AATE010925-PA.1"/>
    </source>
</evidence>
<evidence type="ECO:0000256" key="2">
    <source>
        <dbReference type="ARBA" id="ARBA00004613"/>
    </source>
</evidence>
<dbReference type="InterPro" id="IPR005204">
    <property type="entry name" value="Hemocyanin_N"/>
</dbReference>
<keyword evidence="8" id="KW-0503">Monooxygenase</keyword>
<evidence type="ECO:0000256" key="8">
    <source>
        <dbReference type="ARBA" id="ARBA00023033"/>
    </source>
</evidence>
<feature type="domain" description="Tyrosinase copper-binding" evidence="10">
    <location>
        <begin position="426"/>
        <end position="437"/>
    </location>
</feature>
<dbReference type="FunFam" id="2.60.40.1520:FF:000001">
    <property type="entry name" value="Hemocyanin subunit 2"/>
    <property type="match status" value="1"/>
</dbReference>
<dbReference type="GO" id="GO:0005576">
    <property type="term" value="C:extracellular region"/>
    <property type="evidence" value="ECO:0007669"/>
    <property type="project" value="UniProtKB-SubCell"/>
</dbReference>
<dbReference type="GO" id="GO:0004097">
    <property type="term" value="F:catechol oxidase activity"/>
    <property type="evidence" value="ECO:0007669"/>
    <property type="project" value="UniProtKB-ARBA"/>
</dbReference>
<dbReference type="SUPFAM" id="SSF48056">
    <property type="entry name" value="Di-copper centre-containing domain"/>
    <property type="match status" value="1"/>
</dbReference>
<keyword evidence="6" id="KW-0560">Oxidoreductase</keyword>
<evidence type="ECO:0000259" key="10">
    <source>
        <dbReference type="PROSITE" id="PS00498"/>
    </source>
</evidence>
<dbReference type="Gene3D" id="1.10.1280.10">
    <property type="entry name" value="Di-copper center containing domain from catechol oxidase"/>
    <property type="match status" value="1"/>
</dbReference>
<dbReference type="PANTHER" id="PTHR11511">
    <property type="entry name" value="LARVAL STORAGE PROTEIN/PHENOLOXIDASE"/>
    <property type="match status" value="1"/>
</dbReference>
<dbReference type="InterPro" id="IPR005203">
    <property type="entry name" value="Hemocyanin_C"/>
</dbReference>
<dbReference type="Gene3D" id="1.20.1370.10">
    <property type="entry name" value="Hemocyanin, N-terminal domain"/>
    <property type="match status" value="1"/>
</dbReference>
<dbReference type="PROSITE" id="PS00498">
    <property type="entry name" value="TYROSINASE_2"/>
    <property type="match status" value="1"/>
</dbReference>
<dbReference type="SUPFAM" id="SSF48050">
    <property type="entry name" value="Hemocyanin, N-terminal domain"/>
    <property type="match status" value="1"/>
</dbReference>
<comment type="cofactor">
    <cofactor evidence="1">
        <name>Cu(2+)</name>
        <dbReference type="ChEBI" id="CHEBI:29036"/>
    </cofactor>
</comment>
<protein>
    <recommendedName>
        <fullName evidence="10">Tyrosinase copper-binding domain-containing protein</fullName>
    </recommendedName>
</protein>
<evidence type="ECO:0000256" key="4">
    <source>
        <dbReference type="ARBA" id="ARBA00022525"/>
    </source>
</evidence>
<dbReference type="InterPro" id="IPR014756">
    <property type="entry name" value="Ig_E-set"/>
</dbReference>
<dbReference type="InterPro" id="IPR000896">
    <property type="entry name" value="Hemocyanin/hexamerin_mid_dom"/>
</dbReference>
<dbReference type="GO" id="GO:0046872">
    <property type="term" value="F:metal ion binding"/>
    <property type="evidence" value="ECO:0007669"/>
    <property type="project" value="UniProtKB-KW"/>
</dbReference>
<evidence type="ECO:0000256" key="7">
    <source>
        <dbReference type="ARBA" id="ARBA00023008"/>
    </source>
</evidence>
<keyword evidence="7" id="KW-0186">Copper</keyword>
<comment type="subcellular location">
    <subcellularLocation>
        <location evidence="2">Secreted</location>
    </subcellularLocation>
</comment>
<dbReference type="SUPFAM" id="SSF81296">
    <property type="entry name" value="E set domains"/>
    <property type="match status" value="1"/>
</dbReference>
<reference evidence="11" key="1">
    <citation type="submission" date="2022-08" db="UniProtKB">
        <authorList>
            <consortium name="EnsemblMetazoa"/>
        </authorList>
    </citation>
    <scope>IDENTIFICATION</scope>
    <source>
        <strain evidence="11">EBRO</strain>
    </source>
</reference>
<dbReference type="AlphaFoldDB" id="A0A182J414"/>
<dbReference type="VEuPathDB" id="VectorBase:AATE010925"/>
<evidence type="ECO:0000256" key="3">
    <source>
        <dbReference type="ARBA" id="ARBA00009928"/>
    </source>
</evidence>
<evidence type="ECO:0000256" key="6">
    <source>
        <dbReference type="ARBA" id="ARBA00023002"/>
    </source>
</evidence>
<evidence type="ECO:0000256" key="9">
    <source>
        <dbReference type="ARBA" id="ARBA00023157"/>
    </source>
</evidence>
<dbReference type="EnsemblMetazoa" id="AATE010925-RA">
    <property type="protein sequence ID" value="AATE010925-PA.1"/>
    <property type="gene ID" value="AATE010925"/>
</dbReference>
<dbReference type="Pfam" id="PF03722">
    <property type="entry name" value="Hemocyanin_N"/>
    <property type="match status" value="1"/>
</dbReference>
<evidence type="ECO:0000256" key="5">
    <source>
        <dbReference type="ARBA" id="ARBA00022723"/>
    </source>
</evidence>
<keyword evidence="5" id="KW-0479">Metal-binding</keyword>
<sequence length="711" mass="80469">MSSIQNKFGGLLQHPYEPLFLPKSNGQLVYNVPEKFFTDRYRPIGENINNRFGSNAATAAAEFSVSAGASAASSGSTSADTPVGPSLVTFNDIDEPDISFANVVPRRGGFSLFLAPHRNAATRLIELFMDAPDADKLADVAAYVRDRVNGPLYQYALSTALVHRPDTTNVNVPSFLQLFPDQFVDPAVFPKMLEEGRAVLSENRMAIDIPMNFTASERVTEQRMAYFREDIGVNLHHWHWHLVYPGDGPLSIVRKDRRGELFYYMHQQLIARHQIERFANGLGRVVPLTNLRAPVEEPYYPKIIRSANNRTYPARYRNMVMEDVNRPDDQLVVRIADVEQQLQRIIAAIDAGSVVTASGQRTPLDNFRGIDILGDIVESSAVSVNRQFYGDTHNSGHILLSFIHDPRGEYLESFGVMGDVTTAMRDPIFYRWHTYVDNIFQRHKARFAPYTASDLSNPGVNIVNFETELERQGSVKNLFLTFWQRSQVDLGTGLDFGPEGNAFVTFTHLQHAAFNYRFQIAVSGAARDATIRIFLAPRKDERGQALTFEEQRRYAIEMDTFRVSLRSGINNLIRRSVNSSVTIPYERTFRDVSQSNLGDAGFRFCSCGWPSHMLVPKGDFIGVEYDLFAMVSNFERDRVNPVFDERVGCNDAHSFCGLRDRTYPDARNMGFPFDRRIPNTVRSFADFVAPYQNMKVTKVTVRFTNTVVSRT</sequence>
<proteinExistence type="inferred from homology"/>
<dbReference type="Gene3D" id="2.60.40.1520">
    <property type="entry name" value="Hemocyanin, C-terminal domain"/>
    <property type="match status" value="1"/>
</dbReference>
<dbReference type="PANTHER" id="PTHR11511:SF24">
    <property type="entry name" value="GH04080P"/>
    <property type="match status" value="1"/>
</dbReference>
<accession>A0A182J414</accession>
<name>A0A182J414_ANOAO</name>
<dbReference type="InterPro" id="IPR037020">
    <property type="entry name" value="Hemocyanin_C_sf"/>
</dbReference>
<dbReference type="InterPro" id="IPR013788">
    <property type="entry name" value="Hemocyanin/hexamerin"/>
</dbReference>
<dbReference type="InterPro" id="IPR002227">
    <property type="entry name" value="Tyrosinase_Cu-bd"/>
</dbReference>
<dbReference type="InterPro" id="IPR008922">
    <property type="entry name" value="Di-copper_centre_dom_sf"/>
</dbReference>
<dbReference type="PRINTS" id="PR00187">
    <property type="entry name" value="HAEMOCYANIN"/>
</dbReference>
<dbReference type="InterPro" id="IPR036697">
    <property type="entry name" value="Hemocyanin_N_sf"/>
</dbReference>
<keyword evidence="9" id="KW-1015">Disulfide bond</keyword>
<keyword evidence="4" id="KW-0964">Secreted</keyword>
<dbReference type="Pfam" id="PF03723">
    <property type="entry name" value="Hemocyanin_C"/>
    <property type="match status" value="1"/>
</dbReference>
<dbReference type="PROSITE" id="PS00210">
    <property type="entry name" value="HEMOCYANIN_2"/>
    <property type="match status" value="1"/>
</dbReference>
<dbReference type="STRING" id="41427.A0A182J414"/>
<dbReference type="Pfam" id="PF00372">
    <property type="entry name" value="Hemocyanin_M"/>
    <property type="match status" value="1"/>
</dbReference>
<comment type="similarity">
    <text evidence="3">Belongs to the tyrosinase family.</text>
</comment>
<evidence type="ECO:0000256" key="1">
    <source>
        <dbReference type="ARBA" id="ARBA00001973"/>
    </source>
</evidence>